<dbReference type="InterPro" id="IPR036599">
    <property type="entry name" value="DNA_ligase_N_sf"/>
</dbReference>
<dbReference type="Gene3D" id="1.10.3260.10">
    <property type="entry name" value="DNA ligase, ATP-dependent, N-terminal domain"/>
    <property type="match status" value="1"/>
</dbReference>
<dbReference type="InterPro" id="IPR000977">
    <property type="entry name" value="DNA_ligase_ATP-dep"/>
</dbReference>
<dbReference type="PANTHER" id="PTHR45997:SF1">
    <property type="entry name" value="DNA LIGASE 4"/>
    <property type="match status" value="1"/>
</dbReference>
<comment type="catalytic activity">
    <reaction evidence="10 11">
        <text>ATP + (deoxyribonucleotide)n-3'-hydroxyl + 5'-phospho-(deoxyribonucleotide)m = (deoxyribonucleotide)n+m + AMP + diphosphate.</text>
        <dbReference type="EC" id="6.5.1.1"/>
    </reaction>
</comment>
<gene>
    <name evidence="14" type="primary">LIG4_1</name>
    <name evidence="14" type="ORF">LTR16_006060</name>
</gene>
<dbReference type="PROSITE" id="PS00697">
    <property type="entry name" value="DNA_LIGASE_A1"/>
    <property type="match status" value="1"/>
</dbReference>
<dbReference type="GO" id="GO:0003910">
    <property type="term" value="F:DNA ligase (ATP) activity"/>
    <property type="evidence" value="ECO:0007669"/>
    <property type="project" value="UniProtKB-EC"/>
</dbReference>
<comment type="similarity">
    <text evidence="1 12">Belongs to the ATP-dependent DNA ligase family.</text>
</comment>
<feature type="domain" description="ATP-dependent DNA ligase family profile" evidence="13">
    <location>
        <begin position="308"/>
        <end position="430"/>
    </location>
</feature>
<evidence type="ECO:0000256" key="6">
    <source>
        <dbReference type="ARBA" id="ARBA00022840"/>
    </source>
</evidence>
<dbReference type="EC" id="6.5.1.1" evidence="11"/>
<keyword evidence="8 11" id="KW-0234">DNA repair</keyword>
<name>A0ABR0KSM1_9PEZI</name>
<dbReference type="PROSITE" id="PS50160">
    <property type="entry name" value="DNA_LIGASE_A3"/>
    <property type="match status" value="1"/>
</dbReference>
<evidence type="ECO:0000256" key="2">
    <source>
        <dbReference type="ARBA" id="ARBA00022598"/>
    </source>
</evidence>
<evidence type="ECO:0000256" key="8">
    <source>
        <dbReference type="ARBA" id="ARBA00023204"/>
    </source>
</evidence>
<proteinExistence type="inferred from homology"/>
<evidence type="ECO:0000256" key="3">
    <source>
        <dbReference type="ARBA" id="ARBA00022723"/>
    </source>
</evidence>
<dbReference type="Pfam" id="PF01068">
    <property type="entry name" value="DNA_ligase_A_M"/>
    <property type="match status" value="1"/>
</dbReference>
<evidence type="ECO:0000259" key="13">
    <source>
        <dbReference type="PROSITE" id="PS50160"/>
    </source>
</evidence>
<evidence type="ECO:0000256" key="5">
    <source>
        <dbReference type="ARBA" id="ARBA00022763"/>
    </source>
</evidence>
<evidence type="ECO:0000256" key="1">
    <source>
        <dbReference type="ARBA" id="ARBA00007572"/>
    </source>
</evidence>
<keyword evidence="3" id="KW-0479">Metal-binding</keyword>
<dbReference type="CDD" id="cd07903">
    <property type="entry name" value="Adenylation_DNA_ligase_IV"/>
    <property type="match status" value="1"/>
</dbReference>
<dbReference type="Gene3D" id="3.30.470.30">
    <property type="entry name" value="DNA ligase/mRNA capping enzyme"/>
    <property type="match status" value="1"/>
</dbReference>
<evidence type="ECO:0000256" key="7">
    <source>
        <dbReference type="ARBA" id="ARBA00022842"/>
    </source>
</evidence>
<dbReference type="InterPro" id="IPR044125">
    <property type="entry name" value="Adenylation_DNA_ligase_IV"/>
</dbReference>
<dbReference type="Gene3D" id="2.40.50.140">
    <property type="entry name" value="Nucleic acid-binding proteins"/>
    <property type="match status" value="1"/>
</dbReference>
<feature type="non-terminal residue" evidence="14">
    <location>
        <position position="430"/>
    </location>
</feature>
<dbReference type="Proteomes" id="UP001357485">
    <property type="component" value="Unassembled WGS sequence"/>
</dbReference>
<keyword evidence="2 11" id="KW-0436">Ligase</keyword>
<organism evidence="14 15">
    <name type="scientific">Cryomyces antarcticus</name>
    <dbReference type="NCBI Taxonomy" id="329879"/>
    <lineage>
        <taxon>Eukaryota</taxon>
        <taxon>Fungi</taxon>
        <taxon>Dikarya</taxon>
        <taxon>Ascomycota</taxon>
        <taxon>Pezizomycotina</taxon>
        <taxon>Dothideomycetes</taxon>
        <taxon>Dothideomycetes incertae sedis</taxon>
        <taxon>Cryomyces</taxon>
    </lineage>
</organism>
<reference evidence="14 15" key="1">
    <citation type="submission" date="2023-08" db="EMBL/GenBank/DDBJ databases">
        <title>Black Yeasts Isolated from many extreme environments.</title>
        <authorList>
            <person name="Coleine C."/>
            <person name="Stajich J.E."/>
            <person name="Selbmann L."/>
        </authorList>
    </citation>
    <scope>NUCLEOTIDE SEQUENCE [LARGE SCALE GENOMIC DNA]</scope>
    <source>
        <strain evidence="14 15">CCFEE 536</strain>
    </source>
</reference>
<dbReference type="InterPro" id="IPR012310">
    <property type="entry name" value="DNA_ligase_ATP-dep_cent"/>
</dbReference>
<keyword evidence="4 11" id="KW-0547">Nucleotide-binding</keyword>
<evidence type="ECO:0000256" key="11">
    <source>
        <dbReference type="RuleBase" id="RU000617"/>
    </source>
</evidence>
<comment type="caution">
    <text evidence="14">The sequence shown here is derived from an EMBL/GenBank/DDBJ whole genome shotgun (WGS) entry which is preliminary data.</text>
</comment>
<keyword evidence="5 11" id="KW-0227">DNA damage</keyword>
<dbReference type="PANTHER" id="PTHR45997">
    <property type="entry name" value="DNA LIGASE 4"/>
    <property type="match status" value="1"/>
</dbReference>
<keyword evidence="6 11" id="KW-0067">ATP-binding</keyword>
<evidence type="ECO:0000313" key="14">
    <source>
        <dbReference type="EMBL" id="KAK5108415.1"/>
    </source>
</evidence>
<accession>A0ABR0KSM1</accession>
<dbReference type="InterPro" id="IPR029710">
    <property type="entry name" value="LIG4"/>
</dbReference>
<keyword evidence="7" id="KW-0460">Magnesium</keyword>
<keyword evidence="9" id="KW-0539">Nucleus</keyword>
<evidence type="ECO:0000256" key="10">
    <source>
        <dbReference type="ARBA" id="ARBA00034003"/>
    </source>
</evidence>
<dbReference type="InterPro" id="IPR012340">
    <property type="entry name" value="NA-bd_OB-fold"/>
</dbReference>
<dbReference type="SUPFAM" id="SSF56091">
    <property type="entry name" value="DNA ligase/mRNA capping enzyme, catalytic domain"/>
    <property type="match status" value="1"/>
</dbReference>
<dbReference type="SUPFAM" id="SSF117018">
    <property type="entry name" value="ATP-dependent DNA ligase DNA-binding domain"/>
    <property type="match status" value="1"/>
</dbReference>
<dbReference type="NCBIfam" id="TIGR00574">
    <property type="entry name" value="dnl1"/>
    <property type="match status" value="1"/>
</dbReference>
<evidence type="ECO:0000256" key="4">
    <source>
        <dbReference type="ARBA" id="ARBA00022741"/>
    </source>
</evidence>
<dbReference type="Pfam" id="PF04675">
    <property type="entry name" value="DNA_ligase_A_N"/>
    <property type="match status" value="1"/>
</dbReference>
<dbReference type="InterPro" id="IPR016059">
    <property type="entry name" value="DNA_ligase_ATP-dep_CS"/>
</dbReference>
<evidence type="ECO:0000256" key="12">
    <source>
        <dbReference type="RuleBase" id="RU004196"/>
    </source>
</evidence>
<keyword evidence="11" id="KW-0233">DNA recombination</keyword>
<protein>
    <recommendedName>
        <fullName evidence="11">DNA ligase</fullName>
        <ecNumber evidence="11">6.5.1.1</ecNumber>
    </recommendedName>
</protein>
<keyword evidence="15" id="KW-1185">Reference proteome</keyword>
<dbReference type="EMBL" id="JAVRRA010025691">
    <property type="protein sequence ID" value="KAK5108415.1"/>
    <property type="molecule type" value="Genomic_DNA"/>
</dbReference>
<evidence type="ECO:0000256" key="9">
    <source>
        <dbReference type="ARBA" id="ARBA00023242"/>
    </source>
</evidence>
<sequence length="430" mass="49959">MYGLKEKTIGRLFVRIMQIDKNSEDGYNLLNWKLPSQKALSSTAGDFAGRCFEVLSKRPMRTTVGDMTIAEVNEMLDRLSVAQKEEDQFPILQEFYKRMNPQELMWLVRMILRQMHVGATEKTFFDIWHPDAENLFSVSSSLRRVCWELWNPAIRLQGDDRGISLMQCFQPQLAAFQMRSMEQMVSRMKLTEDDDAFWIEEKLDGERMQLHMIEDDSVPCGKRFSFWSRKAKDYTYLYGDGFQDENAALTRHLKSAFNEGVRNIILDGEMITWDPEEDAIVPFGTLKTAALSEQRNPYSTGRRPLYRVFDCLYLNNENLTPYTLRDRRKALEASVNCVHRRLEIHQYTEAHNAAEIEPLLRQVVAEASEGLVIKNPRSMYRLNERNDDWIKIKPEYMVEFGEALDCIVIGGYYGSGHRGGRLSSFLCGLK</sequence>
<evidence type="ECO:0000313" key="15">
    <source>
        <dbReference type="Proteomes" id="UP001357485"/>
    </source>
</evidence>
<dbReference type="InterPro" id="IPR012308">
    <property type="entry name" value="DNA_ligase_ATP-dep_N"/>
</dbReference>